<sequence length="176" mass="20288">MGILPNIFSKKEDETIKKLKYQINSVKKTPKKKTAKTSDKKTIAPLPKKISKPKTLLAQGESVFYGYNIRRLYVDDHWYFFLEDVLAVGGRLGLEEILAKLKDSKEYKDSFQKYVLSLKTVVDNEVKIVDCIDAEGFLWILPQVRSDKRVFPGPFPDWLKETEQLPLPTPPVEKNN</sequence>
<dbReference type="Proteomes" id="UP000034917">
    <property type="component" value="Unassembled WGS sequence"/>
</dbReference>
<evidence type="ECO:0000313" key="2">
    <source>
        <dbReference type="Proteomes" id="UP000034917"/>
    </source>
</evidence>
<comment type="caution">
    <text evidence="1">The sequence shown here is derived from an EMBL/GenBank/DDBJ whole genome shotgun (WGS) entry which is preliminary data.</text>
</comment>
<dbReference type="AlphaFoldDB" id="A0A0G0IPE7"/>
<reference evidence="1 2" key="1">
    <citation type="journal article" date="2015" name="Nature">
        <title>rRNA introns, odd ribosomes, and small enigmatic genomes across a large radiation of phyla.</title>
        <authorList>
            <person name="Brown C.T."/>
            <person name="Hug L.A."/>
            <person name="Thomas B.C."/>
            <person name="Sharon I."/>
            <person name="Castelle C.J."/>
            <person name="Singh A."/>
            <person name="Wilkins M.J."/>
            <person name="Williams K.H."/>
            <person name="Banfield J.F."/>
        </authorList>
    </citation>
    <scope>NUCLEOTIDE SEQUENCE [LARGE SCALE GENOMIC DNA]</scope>
</reference>
<accession>A0A0G0IPE7</accession>
<protein>
    <submittedName>
        <fullName evidence="1">Uncharacterized protein</fullName>
    </submittedName>
</protein>
<proteinExistence type="predicted"/>
<evidence type="ECO:0000313" key="1">
    <source>
        <dbReference type="EMBL" id="KKQ26054.1"/>
    </source>
</evidence>
<name>A0A0G0IPE7_9BACT</name>
<dbReference type="EMBL" id="LBSV01000004">
    <property type="protein sequence ID" value="KKQ26054.1"/>
    <property type="molecule type" value="Genomic_DNA"/>
</dbReference>
<gene>
    <name evidence="1" type="ORF">US40_C0004G0089</name>
</gene>
<organism evidence="1 2">
    <name type="scientific">Candidatus Roizmanbacteria bacterium GW2011_GWC2_37_13</name>
    <dbReference type="NCBI Taxonomy" id="1618486"/>
    <lineage>
        <taxon>Bacteria</taxon>
        <taxon>Candidatus Roizmaniibacteriota</taxon>
    </lineage>
</organism>